<dbReference type="EMBL" id="CP101989">
    <property type="protein sequence ID" value="UUI65246.1"/>
    <property type="molecule type" value="Genomic_DNA"/>
</dbReference>
<accession>A0ABY5K757</accession>
<evidence type="ECO:0008006" key="4">
    <source>
        <dbReference type="Google" id="ProtNLM"/>
    </source>
</evidence>
<sequence length="214" mass="22389">MHDIDRALFEMGQESAWEGEQEDELGGQAEIGLATELLEVTSEEELDRFLGDVLKSAVSAGKAFISSDAGRAVGGLLKSAAKQALPHVGRAVGGAVPWLGADAGSKVGGFLAGKLEAELEGLSQEDRELEVSRAFVRFADETARIAAGAPPGVPPQVAAQRAAIAAARRHLPPLGPVIAGMRPPQPAGPTRPGGPRRRSGRWVRRGRNIVLLDA</sequence>
<feature type="region of interest" description="Disordered" evidence="1">
    <location>
        <begin position="174"/>
        <end position="202"/>
    </location>
</feature>
<evidence type="ECO:0000313" key="3">
    <source>
        <dbReference type="Proteomes" id="UP001317322"/>
    </source>
</evidence>
<evidence type="ECO:0000256" key="1">
    <source>
        <dbReference type="SAM" id="MobiDB-lite"/>
    </source>
</evidence>
<organism evidence="2 3">
    <name type="scientific">Cellulomonas wangsupingiae</name>
    <dbReference type="NCBI Taxonomy" id="2968085"/>
    <lineage>
        <taxon>Bacteria</taxon>
        <taxon>Bacillati</taxon>
        <taxon>Actinomycetota</taxon>
        <taxon>Actinomycetes</taxon>
        <taxon>Micrococcales</taxon>
        <taxon>Cellulomonadaceae</taxon>
        <taxon>Cellulomonas</taxon>
    </lineage>
</organism>
<keyword evidence="3" id="KW-1185">Reference proteome</keyword>
<evidence type="ECO:0000313" key="2">
    <source>
        <dbReference type="EMBL" id="UUI65246.1"/>
    </source>
</evidence>
<reference evidence="2 3" key="1">
    <citation type="submission" date="2022-07" db="EMBL/GenBank/DDBJ databases">
        <title>Novel species in genus cellulomonas.</title>
        <authorList>
            <person name="Ye L."/>
        </authorList>
    </citation>
    <scope>NUCLEOTIDE SEQUENCE [LARGE SCALE GENOMIC DNA]</scope>
    <source>
        <strain evidence="3">zg-Y908</strain>
    </source>
</reference>
<name>A0ABY5K757_9CELL</name>
<proteinExistence type="predicted"/>
<dbReference type="RefSeq" id="WP_227563742.1">
    <property type="nucleotide sequence ID" value="NZ_CP101989.1"/>
</dbReference>
<gene>
    <name evidence="2" type="ORF">NP075_00420</name>
</gene>
<protein>
    <recommendedName>
        <fullName evidence="4">DUF937 domain-containing protein</fullName>
    </recommendedName>
</protein>
<dbReference type="Proteomes" id="UP001317322">
    <property type="component" value="Chromosome"/>
</dbReference>